<evidence type="ECO:0000313" key="1">
    <source>
        <dbReference type="EnsemblPlants" id="KQL30366"/>
    </source>
</evidence>
<dbReference type="EMBL" id="AGNK02000425">
    <property type="status" value="NOT_ANNOTATED_CDS"/>
    <property type="molecule type" value="Genomic_DNA"/>
</dbReference>
<dbReference type="InParanoid" id="K3YXK0"/>
<reference evidence="1" key="2">
    <citation type="submission" date="2018-08" db="UniProtKB">
        <authorList>
            <consortium name="EnsemblPlants"/>
        </authorList>
    </citation>
    <scope>IDENTIFICATION</scope>
    <source>
        <strain evidence="1">Yugu1</strain>
    </source>
</reference>
<name>K3YXK0_SETIT</name>
<dbReference type="EnsemblPlants" id="KQL30366">
    <property type="protein sequence ID" value="KQL30366"/>
    <property type="gene ID" value="SETIT_018996mg"/>
</dbReference>
<dbReference type="HOGENOM" id="CLU_2982647_0_0_1"/>
<dbReference type="AlphaFoldDB" id="K3YXK0"/>
<protein>
    <submittedName>
        <fullName evidence="1">Uncharacterized protein</fullName>
    </submittedName>
</protein>
<evidence type="ECO:0000313" key="2">
    <source>
        <dbReference type="Proteomes" id="UP000004995"/>
    </source>
</evidence>
<keyword evidence="2" id="KW-1185">Reference proteome</keyword>
<reference evidence="2" key="1">
    <citation type="journal article" date="2012" name="Nat. Biotechnol.">
        <title>Reference genome sequence of the model plant Setaria.</title>
        <authorList>
            <person name="Bennetzen J.L."/>
            <person name="Schmutz J."/>
            <person name="Wang H."/>
            <person name="Percifield R."/>
            <person name="Hawkins J."/>
            <person name="Pontaroli A.C."/>
            <person name="Estep M."/>
            <person name="Feng L."/>
            <person name="Vaughn J.N."/>
            <person name="Grimwood J."/>
            <person name="Jenkins J."/>
            <person name="Barry K."/>
            <person name="Lindquist E."/>
            <person name="Hellsten U."/>
            <person name="Deshpande S."/>
            <person name="Wang X."/>
            <person name="Wu X."/>
            <person name="Mitros T."/>
            <person name="Triplett J."/>
            <person name="Yang X."/>
            <person name="Ye C.Y."/>
            <person name="Mauro-Herrera M."/>
            <person name="Wang L."/>
            <person name="Li P."/>
            <person name="Sharma M."/>
            <person name="Sharma R."/>
            <person name="Ronald P.C."/>
            <person name="Panaud O."/>
            <person name="Kellogg E.A."/>
            <person name="Brutnell T.P."/>
            <person name="Doust A.N."/>
            <person name="Tuskan G.A."/>
            <person name="Rokhsar D."/>
            <person name="Devos K.M."/>
        </authorList>
    </citation>
    <scope>NUCLEOTIDE SEQUENCE [LARGE SCALE GENOMIC DNA]</scope>
    <source>
        <strain evidence="2">cv. Yugu1</strain>
    </source>
</reference>
<dbReference type="Proteomes" id="UP000004995">
    <property type="component" value="Unassembled WGS sequence"/>
</dbReference>
<accession>K3YXK0</accession>
<organism evidence="1 2">
    <name type="scientific">Setaria italica</name>
    <name type="common">Foxtail millet</name>
    <name type="synonym">Panicum italicum</name>
    <dbReference type="NCBI Taxonomy" id="4555"/>
    <lineage>
        <taxon>Eukaryota</taxon>
        <taxon>Viridiplantae</taxon>
        <taxon>Streptophyta</taxon>
        <taxon>Embryophyta</taxon>
        <taxon>Tracheophyta</taxon>
        <taxon>Spermatophyta</taxon>
        <taxon>Magnoliopsida</taxon>
        <taxon>Liliopsida</taxon>
        <taxon>Poales</taxon>
        <taxon>Poaceae</taxon>
        <taxon>PACMAD clade</taxon>
        <taxon>Panicoideae</taxon>
        <taxon>Panicodae</taxon>
        <taxon>Paniceae</taxon>
        <taxon>Cenchrinae</taxon>
        <taxon>Setaria</taxon>
    </lineage>
</organism>
<dbReference type="Gramene" id="KQL30366">
    <property type="protein sequence ID" value="KQL30366"/>
    <property type="gene ID" value="SETIT_018996mg"/>
</dbReference>
<proteinExistence type="predicted"/>
<sequence length="58" mass="6613">MYSSGKQIKGIHSQIDRSHCFALCSTPAIDPSDRASSVLLSPDPRRWTLRKAKVTRWR</sequence>